<dbReference type="Proteomes" id="UP000319004">
    <property type="component" value="Chromosome"/>
</dbReference>
<evidence type="ECO:0000313" key="3">
    <source>
        <dbReference type="Proteomes" id="UP000319004"/>
    </source>
</evidence>
<feature type="chain" id="PRO_5021861992" description="DUF1571 domain-containing protein" evidence="1">
    <location>
        <begin position="28"/>
        <end position="282"/>
    </location>
</feature>
<evidence type="ECO:0008006" key="4">
    <source>
        <dbReference type="Google" id="ProtNLM"/>
    </source>
</evidence>
<dbReference type="KEGG" id="snep:Enr13x_75620"/>
<dbReference type="Pfam" id="PF07608">
    <property type="entry name" value="DUF1571"/>
    <property type="match status" value="1"/>
</dbReference>
<evidence type="ECO:0000256" key="1">
    <source>
        <dbReference type="SAM" id="SignalP"/>
    </source>
</evidence>
<protein>
    <recommendedName>
        <fullName evidence="4">DUF1571 domain-containing protein</fullName>
    </recommendedName>
</protein>
<dbReference type="EMBL" id="CP037423">
    <property type="protein sequence ID" value="QDV47651.1"/>
    <property type="molecule type" value="Genomic_DNA"/>
</dbReference>
<dbReference type="AlphaFoldDB" id="A0A518I3G7"/>
<keyword evidence="3" id="KW-1185">Reference proteome</keyword>
<accession>A0A518I3G7</accession>
<name>A0A518I3G7_9BACT</name>
<reference evidence="2 3" key="1">
    <citation type="submission" date="2019-03" db="EMBL/GenBank/DDBJ databases">
        <title>Deep-cultivation of Planctomycetes and their phenomic and genomic characterization uncovers novel biology.</title>
        <authorList>
            <person name="Wiegand S."/>
            <person name="Jogler M."/>
            <person name="Boedeker C."/>
            <person name="Pinto D."/>
            <person name="Vollmers J."/>
            <person name="Rivas-Marin E."/>
            <person name="Kohn T."/>
            <person name="Peeters S.H."/>
            <person name="Heuer A."/>
            <person name="Rast P."/>
            <person name="Oberbeckmann S."/>
            <person name="Bunk B."/>
            <person name="Jeske O."/>
            <person name="Meyerdierks A."/>
            <person name="Storesund J.E."/>
            <person name="Kallscheuer N."/>
            <person name="Luecker S."/>
            <person name="Lage O.M."/>
            <person name="Pohl T."/>
            <person name="Merkel B.J."/>
            <person name="Hornburger P."/>
            <person name="Mueller R.-W."/>
            <person name="Bruemmer F."/>
            <person name="Labrenz M."/>
            <person name="Spormann A.M."/>
            <person name="Op den Camp H."/>
            <person name="Overmann J."/>
            <person name="Amann R."/>
            <person name="Jetten M.S.M."/>
            <person name="Mascher T."/>
            <person name="Medema M.H."/>
            <person name="Devos D.P."/>
            <person name="Kaster A.-K."/>
            <person name="Ovreas L."/>
            <person name="Rohde M."/>
            <person name="Galperin M.Y."/>
            <person name="Jogler C."/>
        </authorList>
    </citation>
    <scope>NUCLEOTIDE SEQUENCE [LARGE SCALE GENOMIC DNA]</scope>
    <source>
        <strain evidence="2 3">Enr13</strain>
    </source>
</reference>
<dbReference type="RefSeq" id="WP_197455624.1">
    <property type="nucleotide sequence ID" value="NZ_CP037423.1"/>
</dbReference>
<dbReference type="InterPro" id="IPR011465">
    <property type="entry name" value="DUF1571"/>
</dbReference>
<keyword evidence="1" id="KW-0732">Signal</keyword>
<feature type="signal peptide" evidence="1">
    <location>
        <begin position="1"/>
        <end position="27"/>
    </location>
</feature>
<organism evidence="2 3">
    <name type="scientific">Stieleria neptunia</name>
    <dbReference type="NCBI Taxonomy" id="2527979"/>
    <lineage>
        <taxon>Bacteria</taxon>
        <taxon>Pseudomonadati</taxon>
        <taxon>Planctomycetota</taxon>
        <taxon>Planctomycetia</taxon>
        <taxon>Pirellulales</taxon>
        <taxon>Pirellulaceae</taxon>
        <taxon>Stieleria</taxon>
    </lineage>
</organism>
<evidence type="ECO:0000313" key="2">
    <source>
        <dbReference type="EMBL" id="QDV47651.1"/>
    </source>
</evidence>
<gene>
    <name evidence="2" type="ORF">Enr13x_75620</name>
</gene>
<sequence precursor="true">MHAFQLLPRLRLIIISLLATAPLLASAQEIEQVARLSLPPVERRHPVDAALEIAEESLQHVRANIDDYTAMFIKRCRVDGVLPPLQFASLKIRNRKLDGQDIVVPLSVYLDFLKPSSVKGREVIWVENANEGNLVVHQGGFASFLTTQLNPEGMLAMRGQRYSIKEIGIENLLEKFVVTAQRDRQHGECDVQIETDHLFGKTSCTLVEVIHPIRREHFRFYRALVYFDNATKMPIRYQAWLWPESPGGPPVLDEEYNYFNLKVNVGLSAFDFDTENPSYRFR</sequence>
<proteinExistence type="predicted"/>